<comment type="catalytic activity">
    <reaction evidence="11">
        <text>Preferential cleavage: Arg-|-Xaa, Lys-|-Xaa.</text>
        <dbReference type="EC" id="3.4.21.4"/>
    </reaction>
</comment>
<dbReference type="GO" id="GO:0006508">
    <property type="term" value="P:proteolysis"/>
    <property type="evidence" value="ECO:0007669"/>
    <property type="project" value="UniProtKB-KW"/>
</dbReference>
<keyword evidence="6 15" id="KW-0378">Hydrolase</keyword>
<feature type="disulfide bond" evidence="13">
    <location>
        <begin position="257"/>
        <end position="275"/>
    </location>
</feature>
<dbReference type="InterPro" id="IPR048722">
    <property type="entry name" value="CFAI_FIMAC_N"/>
</dbReference>
<sequence>MKLIFLHFLNLLFIGYGRTESQPEDNVPSHPLDHPNTQNTTTAASTKNIHTEVPKDEYLDRETCGTKGFSRLSCQKVFCPPWMRCLNGECICKLPYQCPKATKPACGTDKREYRSFCQVKAIGCIKKDVLFSHFGPECKSKLFDCSLGPKNVLKVERKNETFLICGSRWTIAEANVACRNVKREEKGAEAASVVKHEEIEHESGLSKRCIHVRCTGEESSLAECTFYKTDDTDTEPTIATVNCYNRTKDCTNFEFRCVNGKCIDLNRTCDGTNDCGDRSDEVCCKKCRPGGFHCSSDVCIPNQAKKDGVMDCIGGDDEYTDESNVNFGRSSKPESISTNEEEIIATTKEEVEAARKAVSTLKCGISNYTKPNSTGVRQKRLLGGHTAEKGQIPWQVAIDDEGEINCGGIYIGGCWVLTAAHCVRPKPQLYRIKVGVWSTLKIDTYTDSLPVENVIIHPNYNPSTYQNDIALIQVKNVYNLPECIERTPSTASACVPWSEYQFKPGDNCIISGWGRSHGNKKVYTLKWANIEIIGNCSGIYGPRYFKGMECAGTLDGSVDTCQGDSGGPLVCQDKSGVSYVWGVVSWGEKCGVVGHPGVYTKVAHYFDWISFHVGRSTISKFNL</sequence>
<dbReference type="InterPro" id="IPR036772">
    <property type="entry name" value="SRCR-like_dom_sf"/>
</dbReference>
<keyword evidence="7 15" id="KW-0720">Serine protease</keyword>
<dbReference type="EC" id="3.4.21.4" evidence="12"/>
<comment type="caution">
    <text evidence="14">Lacks conserved residue(s) required for the propagation of feature annotation.</text>
</comment>
<dbReference type="Gene3D" id="3.10.250.10">
    <property type="entry name" value="SRCR-like domain"/>
    <property type="match status" value="1"/>
</dbReference>
<dbReference type="EMBL" id="JAAWVO010010981">
    <property type="protein sequence ID" value="MBN3313193.1"/>
    <property type="molecule type" value="Genomic_DNA"/>
</dbReference>
<dbReference type="Pfam" id="PF00530">
    <property type="entry name" value="SRCR"/>
    <property type="match status" value="1"/>
</dbReference>
<evidence type="ECO:0000313" key="21">
    <source>
        <dbReference type="EMBL" id="MBN3313193.1"/>
    </source>
</evidence>
<keyword evidence="2" id="KW-0964">Secreted</keyword>
<dbReference type="SMART" id="SM00020">
    <property type="entry name" value="Tryp_SPc"/>
    <property type="match status" value="1"/>
</dbReference>
<dbReference type="FunFam" id="2.40.10.10:FF:000053">
    <property type="entry name" value="Neurotrypsin"/>
    <property type="match status" value="1"/>
</dbReference>
<dbReference type="CDD" id="cd00190">
    <property type="entry name" value="Tryp_SPc"/>
    <property type="match status" value="1"/>
</dbReference>
<evidence type="ECO:0000313" key="22">
    <source>
        <dbReference type="Proteomes" id="UP000736164"/>
    </source>
</evidence>
<protein>
    <recommendedName>
        <fullName evidence="12">trypsin</fullName>
        <ecNumber evidence="12">3.4.21.4</ecNumber>
    </recommendedName>
</protein>
<dbReference type="InterPro" id="IPR001314">
    <property type="entry name" value="Peptidase_S1A"/>
</dbReference>
<feature type="chain" id="PRO_5035177896" description="trypsin" evidence="17">
    <location>
        <begin position="22"/>
        <end position="623"/>
    </location>
</feature>
<dbReference type="PROSITE" id="PS00135">
    <property type="entry name" value="TRYPSIN_SER"/>
    <property type="match status" value="1"/>
</dbReference>
<dbReference type="Pfam" id="PF21286">
    <property type="entry name" value="CFAI_FIMAC_N"/>
    <property type="match status" value="1"/>
</dbReference>
<feature type="domain" description="SRCR" evidence="19">
    <location>
        <begin position="140"/>
        <end position="244"/>
    </location>
</feature>
<dbReference type="InterPro" id="IPR002172">
    <property type="entry name" value="LDrepeatLR_classA_rpt"/>
</dbReference>
<evidence type="ECO:0000256" key="16">
    <source>
        <dbReference type="SAM" id="MobiDB-lite"/>
    </source>
</evidence>
<evidence type="ECO:0000256" key="9">
    <source>
        <dbReference type="ARBA" id="ARBA00023157"/>
    </source>
</evidence>
<accession>A0A8J7T746</accession>
<dbReference type="PROSITE" id="PS50068">
    <property type="entry name" value="LDLRA_2"/>
    <property type="match status" value="1"/>
</dbReference>
<dbReference type="CDD" id="cd00112">
    <property type="entry name" value="LDLa"/>
    <property type="match status" value="2"/>
</dbReference>
<dbReference type="PANTHER" id="PTHR24264">
    <property type="entry name" value="TRYPSIN-RELATED"/>
    <property type="match status" value="1"/>
</dbReference>
<dbReference type="PANTHER" id="PTHR24264:SF83">
    <property type="entry name" value="COMPLEMENT FACTOR I"/>
    <property type="match status" value="1"/>
</dbReference>
<keyword evidence="8" id="KW-0391">Immunity</keyword>
<dbReference type="InterPro" id="IPR002350">
    <property type="entry name" value="Kazal_dom"/>
</dbReference>
<keyword evidence="3 15" id="KW-0645">Protease</keyword>
<dbReference type="SMART" id="SM00192">
    <property type="entry name" value="LDLa"/>
    <property type="match status" value="2"/>
</dbReference>
<feature type="non-terminal residue" evidence="21">
    <location>
        <position position="623"/>
    </location>
</feature>
<evidence type="ECO:0000259" key="20">
    <source>
        <dbReference type="PROSITE" id="PS51465"/>
    </source>
</evidence>
<dbReference type="PROSITE" id="PS50240">
    <property type="entry name" value="TRYPSIN_DOM"/>
    <property type="match status" value="1"/>
</dbReference>
<dbReference type="GO" id="GO:0002376">
    <property type="term" value="P:immune system process"/>
    <property type="evidence" value="ECO:0007669"/>
    <property type="project" value="UniProtKB-KW"/>
</dbReference>
<reference evidence="21" key="1">
    <citation type="journal article" date="2021" name="Cell">
        <title>Tracing the genetic footprints of vertebrate landing in non-teleost ray-finned fishes.</title>
        <authorList>
            <person name="Bi X."/>
            <person name="Wang K."/>
            <person name="Yang L."/>
            <person name="Pan H."/>
            <person name="Jiang H."/>
            <person name="Wei Q."/>
            <person name="Fang M."/>
            <person name="Yu H."/>
            <person name="Zhu C."/>
            <person name="Cai Y."/>
            <person name="He Y."/>
            <person name="Gan X."/>
            <person name="Zeng H."/>
            <person name="Yu D."/>
            <person name="Zhu Y."/>
            <person name="Jiang H."/>
            <person name="Qiu Q."/>
            <person name="Yang H."/>
            <person name="Zhang Y.E."/>
            <person name="Wang W."/>
            <person name="Zhu M."/>
            <person name="He S."/>
            <person name="Zhang G."/>
        </authorList>
    </citation>
    <scope>NUCLEOTIDE SEQUENCE</scope>
    <source>
        <strain evidence="21">Allg_001</strain>
    </source>
</reference>
<feature type="disulfide bond" evidence="13">
    <location>
        <begin position="269"/>
        <end position="284"/>
    </location>
</feature>
<dbReference type="PROSITE" id="PS00134">
    <property type="entry name" value="TRYPSIN_HIS"/>
    <property type="match status" value="1"/>
</dbReference>
<dbReference type="SUPFAM" id="SSF57424">
    <property type="entry name" value="LDL receptor-like module"/>
    <property type="match status" value="2"/>
</dbReference>
<evidence type="ECO:0000256" key="4">
    <source>
        <dbReference type="ARBA" id="ARBA00022729"/>
    </source>
</evidence>
<dbReference type="InterPro" id="IPR009003">
    <property type="entry name" value="Peptidase_S1_PA"/>
</dbReference>
<dbReference type="Gene3D" id="4.10.400.10">
    <property type="entry name" value="Low-density Lipoprotein Receptor"/>
    <property type="match status" value="2"/>
</dbReference>
<dbReference type="Gene3D" id="2.40.10.10">
    <property type="entry name" value="Trypsin-like serine proteases"/>
    <property type="match status" value="1"/>
</dbReference>
<dbReference type="SMART" id="SM00202">
    <property type="entry name" value="SR"/>
    <property type="match status" value="1"/>
</dbReference>
<keyword evidence="4 17" id="KW-0732">Signal</keyword>
<feature type="disulfide bond" evidence="14">
    <location>
        <begin position="214"/>
        <end position="224"/>
    </location>
</feature>
<keyword evidence="9 14" id="KW-1015">Disulfide bond</keyword>
<feature type="non-terminal residue" evidence="21">
    <location>
        <position position="1"/>
    </location>
</feature>
<dbReference type="Proteomes" id="UP000736164">
    <property type="component" value="Unassembled WGS sequence"/>
</dbReference>
<feature type="domain" description="Peptidase S1" evidence="18">
    <location>
        <begin position="381"/>
        <end position="614"/>
    </location>
</feature>
<dbReference type="Pfam" id="PF00089">
    <property type="entry name" value="Trypsin"/>
    <property type="match status" value="1"/>
</dbReference>
<dbReference type="GO" id="GO:0004252">
    <property type="term" value="F:serine-type endopeptidase activity"/>
    <property type="evidence" value="ECO:0007669"/>
    <property type="project" value="UniProtKB-EC"/>
</dbReference>
<dbReference type="InterPro" id="IPR023415">
    <property type="entry name" value="LDLR_class-A_CS"/>
</dbReference>
<proteinExistence type="predicted"/>
<dbReference type="InterPro" id="IPR003884">
    <property type="entry name" value="FacI_MAC"/>
</dbReference>
<evidence type="ECO:0000256" key="8">
    <source>
        <dbReference type="ARBA" id="ARBA00022859"/>
    </source>
</evidence>
<dbReference type="InterPro" id="IPR036055">
    <property type="entry name" value="LDL_receptor-like_sf"/>
</dbReference>
<feature type="region of interest" description="Disordered" evidence="16">
    <location>
        <begin position="23"/>
        <end position="47"/>
    </location>
</feature>
<feature type="domain" description="Kazal-like" evidence="20">
    <location>
        <begin position="91"/>
        <end position="137"/>
    </location>
</feature>
<dbReference type="SUPFAM" id="SSF100895">
    <property type="entry name" value="Kazal-type serine protease inhibitors"/>
    <property type="match status" value="1"/>
</dbReference>
<dbReference type="SUPFAM" id="SSF56487">
    <property type="entry name" value="SRCR-like"/>
    <property type="match status" value="1"/>
</dbReference>
<dbReference type="Pfam" id="PF00057">
    <property type="entry name" value="Ldl_recept_a"/>
    <property type="match status" value="2"/>
</dbReference>
<dbReference type="PROSITE" id="PS51465">
    <property type="entry name" value="KAZAL_2"/>
    <property type="match status" value="1"/>
</dbReference>
<dbReference type="InterPro" id="IPR043504">
    <property type="entry name" value="Peptidase_S1_PA_chymotrypsin"/>
</dbReference>
<organism evidence="21 22">
    <name type="scientific">Atractosteus spatula</name>
    <name type="common">Alligator gar</name>
    <name type="synonym">Lepisosteus spatula</name>
    <dbReference type="NCBI Taxonomy" id="7917"/>
    <lineage>
        <taxon>Eukaryota</taxon>
        <taxon>Metazoa</taxon>
        <taxon>Chordata</taxon>
        <taxon>Craniata</taxon>
        <taxon>Vertebrata</taxon>
        <taxon>Euteleostomi</taxon>
        <taxon>Actinopterygii</taxon>
        <taxon>Neopterygii</taxon>
        <taxon>Holostei</taxon>
        <taxon>Semionotiformes</taxon>
        <taxon>Lepisosteidae</taxon>
        <taxon>Atractosteus</taxon>
    </lineage>
</organism>
<dbReference type="InterPro" id="IPR033116">
    <property type="entry name" value="TRYPSIN_SER"/>
</dbReference>
<dbReference type="SMART" id="SM00057">
    <property type="entry name" value="FIMAC"/>
    <property type="match status" value="1"/>
</dbReference>
<keyword evidence="22" id="KW-1185">Reference proteome</keyword>
<evidence type="ECO:0000256" key="1">
    <source>
        <dbReference type="ARBA" id="ARBA00004239"/>
    </source>
</evidence>
<dbReference type="PRINTS" id="PR00722">
    <property type="entry name" value="CHYMOTRYPSIN"/>
</dbReference>
<evidence type="ECO:0000256" key="12">
    <source>
        <dbReference type="ARBA" id="ARBA00038868"/>
    </source>
</evidence>
<dbReference type="AlphaFoldDB" id="A0A8J7T746"/>
<evidence type="ECO:0000256" key="3">
    <source>
        <dbReference type="ARBA" id="ARBA00022670"/>
    </source>
</evidence>
<evidence type="ECO:0000256" key="11">
    <source>
        <dbReference type="ARBA" id="ARBA00036320"/>
    </source>
</evidence>
<evidence type="ECO:0000256" key="15">
    <source>
        <dbReference type="RuleBase" id="RU363034"/>
    </source>
</evidence>
<dbReference type="Pfam" id="PF21287">
    <property type="entry name" value="Kazal_CFAI"/>
    <property type="match status" value="1"/>
</dbReference>
<comment type="caution">
    <text evidence="21">The sequence shown here is derived from an EMBL/GenBank/DDBJ whole genome shotgun (WGS) entry which is preliminary data.</text>
</comment>
<feature type="signal peptide" evidence="17">
    <location>
        <begin position="1"/>
        <end position="21"/>
    </location>
</feature>
<feature type="compositionally biased region" description="Polar residues" evidence="16">
    <location>
        <begin position="35"/>
        <end position="47"/>
    </location>
</feature>
<comment type="subcellular location">
    <subcellularLocation>
        <location evidence="1">Secreted</location>
        <location evidence="1">Extracellular space</location>
    </subcellularLocation>
</comment>
<dbReference type="InterPro" id="IPR036058">
    <property type="entry name" value="Kazal_dom_sf"/>
</dbReference>
<gene>
    <name evidence="21" type="primary">Cfi</name>
    <name evidence="21" type="ORF">GTO95_0005746</name>
</gene>
<evidence type="ECO:0000256" key="10">
    <source>
        <dbReference type="ARBA" id="ARBA00023180"/>
    </source>
</evidence>
<feature type="disulfide bond" evidence="13">
    <location>
        <begin position="250"/>
        <end position="262"/>
    </location>
</feature>
<dbReference type="PROSITE" id="PS01209">
    <property type="entry name" value="LDLRA_1"/>
    <property type="match status" value="1"/>
</dbReference>
<evidence type="ECO:0000256" key="17">
    <source>
        <dbReference type="SAM" id="SignalP"/>
    </source>
</evidence>
<dbReference type="GO" id="GO:0005615">
    <property type="term" value="C:extracellular space"/>
    <property type="evidence" value="ECO:0007669"/>
    <property type="project" value="TreeGrafter"/>
</dbReference>
<keyword evidence="5" id="KW-0677">Repeat</keyword>
<evidence type="ECO:0000256" key="2">
    <source>
        <dbReference type="ARBA" id="ARBA00022525"/>
    </source>
</evidence>
<evidence type="ECO:0000259" key="18">
    <source>
        <dbReference type="PROSITE" id="PS50240"/>
    </source>
</evidence>
<dbReference type="InterPro" id="IPR001190">
    <property type="entry name" value="SRCR"/>
</dbReference>
<dbReference type="InterPro" id="IPR048719">
    <property type="entry name" value="CFAI_KAZAL"/>
</dbReference>
<name>A0A8J7T746_ATRSP</name>
<evidence type="ECO:0000256" key="14">
    <source>
        <dbReference type="PROSITE-ProRule" id="PRU00196"/>
    </source>
</evidence>
<dbReference type="GO" id="GO:0016020">
    <property type="term" value="C:membrane"/>
    <property type="evidence" value="ECO:0007669"/>
    <property type="project" value="InterPro"/>
</dbReference>
<evidence type="ECO:0000256" key="6">
    <source>
        <dbReference type="ARBA" id="ARBA00022801"/>
    </source>
</evidence>
<evidence type="ECO:0000256" key="7">
    <source>
        <dbReference type="ARBA" id="ARBA00022825"/>
    </source>
</evidence>
<dbReference type="InterPro" id="IPR050127">
    <property type="entry name" value="Serine_Proteases_S1"/>
</dbReference>
<dbReference type="InterPro" id="IPR018114">
    <property type="entry name" value="TRYPSIN_HIS"/>
</dbReference>
<keyword evidence="10" id="KW-0325">Glycoprotein</keyword>
<dbReference type="PROSITE" id="PS50287">
    <property type="entry name" value="SRCR_2"/>
    <property type="match status" value="1"/>
</dbReference>
<dbReference type="SUPFAM" id="SSF50494">
    <property type="entry name" value="Trypsin-like serine proteases"/>
    <property type="match status" value="1"/>
</dbReference>
<evidence type="ECO:0000259" key="19">
    <source>
        <dbReference type="PROSITE" id="PS50287"/>
    </source>
</evidence>
<evidence type="ECO:0000256" key="13">
    <source>
        <dbReference type="PROSITE-ProRule" id="PRU00124"/>
    </source>
</evidence>
<evidence type="ECO:0000256" key="5">
    <source>
        <dbReference type="ARBA" id="ARBA00022737"/>
    </source>
</evidence>
<dbReference type="InterPro" id="IPR001254">
    <property type="entry name" value="Trypsin_dom"/>
</dbReference>
<dbReference type="Gene3D" id="3.30.60.30">
    <property type="match status" value="1"/>
</dbReference>